<gene>
    <name evidence="1" type="ORF">CSA56_05820</name>
</gene>
<comment type="caution">
    <text evidence="1">The sequence shown here is derived from an EMBL/GenBank/DDBJ whole genome shotgun (WGS) entry which is preliminary data.</text>
</comment>
<name>A0A2G6KHB8_9BACT</name>
<evidence type="ECO:0000313" key="1">
    <source>
        <dbReference type="EMBL" id="PIE35044.1"/>
    </source>
</evidence>
<dbReference type="Proteomes" id="UP000230821">
    <property type="component" value="Unassembled WGS sequence"/>
</dbReference>
<dbReference type="EMBL" id="PDSK01000066">
    <property type="protein sequence ID" value="PIE35044.1"/>
    <property type="molecule type" value="Genomic_DNA"/>
</dbReference>
<dbReference type="AlphaFoldDB" id="A0A2G6KHB8"/>
<protein>
    <submittedName>
        <fullName evidence="1">Uncharacterized protein</fullName>
    </submittedName>
</protein>
<organism evidence="1 2">
    <name type="scientific">candidate division KSB3 bacterium</name>
    <dbReference type="NCBI Taxonomy" id="2044937"/>
    <lineage>
        <taxon>Bacteria</taxon>
        <taxon>candidate division KSB3</taxon>
    </lineage>
</organism>
<proteinExistence type="predicted"/>
<sequence>MGYGELHLGSSFMFFEENYIIAENPAKIYLSKRNFGLILPFTQVERSLSGLAVYDYSINNKEMNHYV</sequence>
<evidence type="ECO:0000313" key="2">
    <source>
        <dbReference type="Proteomes" id="UP000230821"/>
    </source>
</evidence>
<reference evidence="1 2" key="1">
    <citation type="submission" date="2017-10" db="EMBL/GenBank/DDBJ databases">
        <title>Novel microbial diversity and functional potential in the marine mammal oral microbiome.</title>
        <authorList>
            <person name="Dudek N.K."/>
            <person name="Sun C.L."/>
            <person name="Burstein D."/>
            <person name="Kantor R.S."/>
            <person name="Aliaga Goltsman D.S."/>
            <person name="Bik E.M."/>
            <person name="Thomas B.C."/>
            <person name="Banfield J.F."/>
            <person name="Relman D.A."/>
        </authorList>
    </citation>
    <scope>NUCLEOTIDE SEQUENCE [LARGE SCALE GENOMIC DNA]</scope>
    <source>
        <strain evidence="1">DOLJORAL78_47_16</strain>
    </source>
</reference>
<accession>A0A2G6KHB8</accession>